<evidence type="ECO:0008006" key="5">
    <source>
        <dbReference type="Google" id="ProtNLM"/>
    </source>
</evidence>
<dbReference type="EMBL" id="AP024849">
    <property type="protein sequence ID" value="BCZ46631.1"/>
    <property type="molecule type" value="Genomic_DNA"/>
</dbReference>
<keyword evidence="4" id="KW-1185">Reference proteome</keyword>
<dbReference type="Pfam" id="PF18481">
    <property type="entry name" value="DUF5616"/>
    <property type="match status" value="1"/>
</dbReference>
<evidence type="ECO:0000313" key="4">
    <source>
        <dbReference type="Proteomes" id="UP000824633"/>
    </source>
</evidence>
<dbReference type="PANTHER" id="PTHR42252:SF1">
    <property type="entry name" value="DUF434 DOMAIN-CONTAINING PROTEIN"/>
    <property type="match status" value="1"/>
</dbReference>
<dbReference type="InterPro" id="IPR007368">
    <property type="entry name" value="DUF434"/>
</dbReference>
<reference evidence="4" key="1">
    <citation type="submission" date="2021-07" db="EMBL/GenBank/DDBJ databases">
        <title>Complete genome sequencing of a Clostridium isolate.</title>
        <authorList>
            <person name="Ueki A."/>
            <person name="Tonouchi A."/>
        </authorList>
    </citation>
    <scope>NUCLEOTIDE SEQUENCE [LARGE SCALE GENOMIC DNA]</scope>
    <source>
        <strain evidence="4">C5S11</strain>
    </source>
</reference>
<dbReference type="PANTHER" id="PTHR42252">
    <property type="entry name" value="DUF5616 DOMAIN-CONTAINING PROTEIN"/>
    <property type="match status" value="1"/>
</dbReference>
<sequence>MSKEVRRGYVPTDAKEFSDKNLELIKRAQSDVFMLLERGYPIKSASTFVGNHYLLSERQRLAIVRSTSQSENIIKRNNKLLKSDFEGKIVYIDGLNLIITLEVALSESTVLKCMDGTIRDLAGLRGTYKLIDKTDIAIEFIGEKLAEMEISEVNFYLDSPVSNTGKLKQRILELLAKYSYEVKVELVNNADVILETKSCVITSDAIILNKCKSWINFAYDVVLEKLPNFKYIDLKMNKAHENK</sequence>
<dbReference type="Proteomes" id="UP000824633">
    <property type="component" value="Chromosome"/>
</dbReference>
<organism evidence="3 4">
    <name type="scientific">Clostridium gelidum</name>
    <dbReference type="NCBI Taxonomy" id="704125"/>
    <lineage>
        <taxon>Bacteria</taxon>
        <taxon>Bacillati</taxon>
        <taxon>Bacillota</taxon>
        <taxon>Clostridia</taxon>
        <taxon>Eubacteriales</taxon>
        <taxon>Clostridiaceae</taxon>
        <taxon>Clostridium</taxon>
    </lineage>
</organism>
<dbReference type="InterPro" id="IPR041652">
    <property type="entry name" value="DUF5616"/>
</dbReference>
<proteinExistence type="predicted"/>
<dbReference type="RefSeq" id="WP_224033052.1">
    <property type="nucleotide sequence ID" value="NZ_AP024849.1"/>
</dbReference>
<gene>
    <name evidence="3" type="ORF">psyc5s11_26980</name>
</gene>
<protein>
    <recommendedName>
        <fullName evidence="5">DUF434 domain-containing protein</fullName>
    </recommendedName>
</protein>
<evidence type="ECO:0000259" key="1">
    <source>
        <dbReference type="Pfam" id="PF04256"/>
    </source>
</evidence>
<dbReference type="Pfam" id="PF04256">
    <property type="entry name" value="DUF434"/>
    <property type="match status" value="1"/>
</dbReference>
<feature type="domain" description="DUF5616" evidence="2">
    <location>
        <begin position="84"/>
        <end position="218"/>
    </location>
</feature>
<name>A0ABN6IY98_9CLOT</name>
<feature type="domain" description="DUF434" evidence="1">
    <location>
        <begin position="25"/>
        <end position="79"/>
    </location>
</feature>
<accession>A0ABN6IY98</accession>
<evidence type="ECO:0000259" key="2">
    <source>
        <dbReference type="Pfam" id="PF18481"/>
    </source>
</evidence>
<evidence type="ECO:0000313" key="3">
    <source>
        <dbReference type="EMBL" id="BCZ46631.1"/>
    </source>
</evidence>